<protein>
    <recommendedName>
        <fullName evidence="3">Lipoprotein</fullName>
    </recommendedName>
</protein>
<proteinExistence type="predicted"/>
<name>A0A448PPH3_ACTVI</name>
<dbReference type="AlphaFoldDB" id="A0A448PPH3"/>
<reference evidence="1 2" key="1">
    <citation type="submission" date="2018-12" db="EMBL/GenBank/DDBJ databases">
        <authorList>
            <consortium name="Pathogen Informatics"/>
        </authorList>
    </citation>
    <scope>NUCLEOTIDE SEQUENCE [LARGE SCALE GENOMIC DNA]</scope>
    <source>
        <strain evidence="1 2">NCTC10951</strain>
    </source>
</reference>
<organism evidence="1 2">
    <name type="scientific">Actinomyces viscosus</name>
    <dbReference type="NCBI Taxonomy" id="1656"/>
    <lineage>
        <taxon>Bacteria</taxon>
        <taxon>Bacillati</taxon>
        <taxon>Actinomycetota</taxon>
        <taxon>Actinomycetes</taxon>
        <taxon>Actinomycetales</taxon>
        <taxon>Actinomycetaceae</taxon>
        <taxon>Actinomyces</taxon>
    </lineage>
</organism>
<gene>
    <name evidence="1" type="ORF">NCTC10951_02661</name>
</gene>
<dbReference type="KEGG" id="avc:NCTC10951_02661"/>
<dbReference type="PROSITE" id="PS51257">
    <property type="entry name" value="PROKAR_LIPOPROTEIN"/>
    <property type="match status" value="1"/>
</dbReference>
<sequence>MCSCRRRSIIGAGFVAGIGGLLGGCSSVFEGLRGGGPHFAKFTEPSKKLTVKTDLKNIDRRMPGVQVSAAHWVAQRQGSGRLDLPAPEDRYWLHAVIELKSNSTQRLVGASNGTADPLPGIYPDLRQYVPKDDVFAAVAKEKADEILDVEHLVQDSDEGSGSETFGVDELAVCSGSNLMILIGSGVKP</sequence>
<dbReference type="Proteomes" id="UP000268658">
    <property type="component" value="Chromosome"/>
</dbReference>
<dbReference type="EMBL" id="LR134477">
    <property type="protein sequence ID" value="VEI18332.1"/>
    <property type="molecule type" value="Genomic_DNA"/>
</dbReference>
<evidence type="ECO:0000313" key="2">
    <source>
        <dbReference type="Proteomes" id="UP000268658"/>
    </source>
</evidence>
<evidence type="ECO:0008006" key="3">
    <source>
        <dbReference type="Google" id="ProtNLM"/>
    </source>
</evidence>
<accession>A0A448PPH3</accession>
<evidence type="ECO:0000313" key="1">
    <source>
        <dbReference type="EMBL" id="VEI18332.1"/>
    </source>
</evidence>